<dbReference type="Proteomes" id="UP000322362">
    <property type="component" value="Unassembled WGS sequence"/>
</dbReference>
<dbReference type="AlphaFoldDB" id="A0A5D4HF20"/>
<reference evidence="2 3" key="1">
    <citation type="submission" date="2019-08" db="EMBL/GenBank/DDBJ databases">
        <title>Phlebobacter frassis gen. nov. sp. nov., a new member of family Sphingobacteriaceae isolated from sand fly rearing media.</title>
        <authorList>
            <person name="Kakumanu M.L."/>
            <person name="Marayati B.F."/>
            <person name="Wada-Katsumata A."/>
            <person name="Wasserberg G."/>
            <person name="Schal C."/>
            <person name="Apperson C.S."/>
            <person name="Ponnusamy L."/>
        </authorList>
    </citation>
    <scope>NUCLEOTIDE SEQUENCE [LARGE SCALE GENOMIC DNA]</scope>
    <source>
        <strain evidence="2 3">SSI9</strain>
    </source>
</reference>
<keyword evidence="3" id="KW-1185">Reference proteome</keyword>
<feature type="signal peptide" evidence="1">
    <location>
        <begin position="1"/>
        <end position="21"/>
    </location>
</feature>
<feature type="chain" id="PRO_5023053431" evidence="1">
    <location>
        <begin position="22"/>
        <end position="197"/>
    </location>
</feature>
<comment type="caution">
    <text evidence="2">The sequence shown here is derived from an EMBL/GenBank/DDBJ whole genome shotgun (WGS) entry which is preliminary data.</text>
</comment>
<name>A0A5D4HF20_9SPHI</name>
<dbReference type="NCBIfam" id="NF046077">
    <property type="entry name" value="LPS_M949_RS01915"/>
    <property type="match status" value="1"/>
</dbReference>
<evidence type="ECO:0000256" key="1">
    <source>
        <dbReference type="SAM" id="SignalP"/>
    </source>
</evidence>
<proteinExistence type="predicted"/>
<sequence>MNPIKIFLLIYACLNCSDAFAQDQPYAISALVVDTVSWWDEQGQNLLLMEQSELVRNEDEGTSSQWITVTHWLKENNTLTKTWSYQDSIVDCPIDLELRFLAEPQFPDIDKDGYKEIFFMIQSACKGDISPSIVQVIMVDKKRIKYFMEANQKLIFPDGTTDGGDYDLGDFKELSKAYQDHAIKYLTEYYTYMYLAS</sequence>
<dbReference type="EMBL" id="VTAV01000001">
    <property type="protein sequence ID" value="TYR38399.1"/>
    <property type="molecule type" value="Genomic_DNA"/>
</dbReference>
<protein>
    <submittedName>
        <fullName evidence="2">Uncharacterized protein</fullName>
    </submittedName>
</protein>
<dbReference type="RefSeq" id="WP_148917829.1">
    <property type="nucleotide sequence ID" value="NZ_VTAV01000001.1"/>
</dbReference>
<gene>
    <name evidence="2" type="ORF">FXV77_03730</name>
</gene>
<evidence type="ECO:0000313" key="2">
    <source>
        <dbReference type="EMBL" id="TYR38399.1"/>
    </source>
</evidence>
<keyword evidence="1" id="KW-0732">Signal</keyword>
<accession>A0A5D4HF20</accession>
<organism evidence="2 3">
    <name type="scientific">Sphingobacterium phlebotomi</name>
    <dbReference type="NCBI Taxonomy" id="2605433"/>
    <lineage>
        <taxon>Bacteria</taxon>
        <taxon>Pseudomonadati</taxon>
        <taxon>Bacteroidota</taxon>
        <taxon>Sphingobacteriia</taxon>
        <taxon>Sphingobacteriales</taxon>
        <taxon>Sphingobacteriaceae</taxon>
        <taxon>Sphingobacterium</taxon>
    </lineage>
</organism>
<dbReference type="InterPro" id="IPR058148">
    <property type="entry name" value="M949_RS01915-like_dom"/>
</dbReference>
<evidence type="ECO:0000313" key="3">
    <source>
        <dbReference type="Proteomes" id="UP000322362"/>
    </source>
</evidence>